<dbReference type="GO" id="GO:0070475">
    <property type="term" value="P:rRNA base methylation"/>
    <property type="evidence" value="ECO:0007669"/>
    <property type="project" value="TreeGrafter"/>
</dbReference>
<dbReference type="InterPro" id="IPR049561">
    <property type="entry name" value="NSUN5_7_fdxn-like"/>
</dbReference>
<dbReference type="PANTHER" id="PTHR22807">
    <property type="entry name" value="NOP2 YEAST -RELATED NOL1/NOP2/FMU SUN DOMAIN-CONTAINING"/>
    <property type="match status" value="1"/>
</dbReference>
<dbReference type="eggNOG" id="KOG2360">
    <property type="taxonomic scope" value="Eukaryota"/>
</dbReference>
<evidence type="ECO:0000256" key="2">
    <source>
        <dbReference type="ARBA" id="ARBA00022679"/>
    </source>
</evidence>
<dbReference type="EMBL" id="JH430253">
    <property type="status" value="NOT_ANNOTATED_CDS"/>
    <property type="molecule type" value="Genomic_DNA"/>
</dbReference>
<evidence type="ECO:0000313" key="7">
    <source>
        <dbReference type="EnsemblMetazoa" id="SMAR000996-PA"/>
    </source>
</evidence>
<dbReference type="GO" id="GO:0008173">
    <property type="term" value="F:RNA methyltransferase activity"/>
    <property type="evidence" value="ECO:0007669"/>
    <property type="project" value="InterPro"/>
</dbReference>
<dbReference type="STRING" id="126957.T1IJD3"/>
<evidence type="ECO:0000256" key="1">
    <source>
        <dbReference type="ARBA" id="ARBA00022603"/>
    </source>
</evidence>
<name>T1IJD3_STRMM</name>
<dbReference type="InterPro" id="IPR029063">
    <property type="entry name" value="SAM-dependent_MTases_sf"/>
</dbReference>
<reference evidence="7" key="2">
    <citation type="submission" date="2015-02" db="UniProtKB">
        <authorList>
            <consortium name="EnsemblMetazoa"/>
        </authorList>
    </citation>
    <scope>IDENTIFICATION</scope>
</reference>
<protein>
    <recommendedName>
        <fullName evidence="6">SAM-dependent MTase RsmB/NOP-type domain-containing protein</fullName>
    </recommendedName>
</protein>
<proteinExistence type="inferred from homology"/>
<keyword evidence="8" id="KW-1185">Reference proteome</keyword>
<reference evidence="8" key="1">
    <citation type="submission" date="2011-05" db="EMBL/GenBank/DDBJ databases">
        <authorList>
            <person name="Richards S.R."/>
            <person name="Qu J."/>
            <person name="Jiang H."/>
            <person name="Jhangiani S.N."/>
            <person name="Agravi P."/>
            <person name="Goodspeed R."/>
            <person name="Gross S."/>
            <person name="Mandapat C."/>
            <person name="Jackson L."/>
            <person name="Mathew T."/>
            <person name="Pu L."/>
            <person name="Thornton R."/>
            <person name="Saada N."/>
            <person name="Wilczek-Boney K.B."/>
            <person name="Lee S."/>
            <person name="Kovar C."/>
            <person name="Wu Y."/>
            <person name="Scherer S.E."/>
            <person name="Worley K.C."/>
            <person name="Muzny D.M."/>
            <person name="Gibbs R."/>
        </authorList>
    </citation>
    <scope>NUCLEOTIDE SEQUENCE</scope>
    <source>
        <strain evidence="8">Brora</strain>
    </source>
</reference>
<dbReference type="PANTHER" id="PTHR22807:SF4">
    <property type="entry name" value="28S RRNA (CYTOSINE-C(5))-METHYLTRANSFERASE"/>
    <property type="match status" value="1"/>
</dbReference>
<dbReference type="Pfam" id="PF21153">
    <property type="entry name" value="NSUN5_N"/>
    <property type="match status" value="1"/>
</dbReference>
<keyword evidence="3 5" id="KW-0949">S-adenosyl-L-methionine</keyword>
<organism evidence="7 8">
    <name type="scientific">Strigamia maritima</name>
    <name type="common">European centipede</name>
    <name type="synonym">Geophilus maritimus</name>
    <dbReference type="NCBI Taxonomy" id="126957"/>
    <lineage>
        <taxon>Eukaryota</taxon>
        <taxon>Metazoa</taxon>
        <taxon>Ecdysozoa</taxon>
        <taxon>Arthropoda</taxon>
        <taxon>Myriapoda</taxon>
        <taxon>Chilopoda</taxon>
        <taxon>Pleurostigmophora</taxon>
        <taxon>Geophilomorpha</taxon>
        <taxon>Linotaeniidae</taxon>
        <taxon>Strigamia</taxon>
    </lineage>
</organism>
<evidence type="ECO:0000256" key="3">
    <source>
        <dbReference type="ARBA" id="ARBA00022691"/>
    </source>
</evidence>
<dbReference type="Gene3D" id="3.30.70.1170">
    <property type="entry name" value="Sun protein, domain 3"/>
    <property type="match status" value="1"/>
</dbReference>
<feature type="domain" description="SAM-dependent MTase RsmB/NOP-type" evidence="6">
    <location>
        <begin position="136"/>
        <end position="443"/>
    </location>
</feature>
<dbReference type="Proteomes" id="UP000014500">
    <property type="component" value="Unassembled WGS sequence"/>
</dbReference>
<feature type="binding site" evidence="5">
    <location>
        <position position="301"/>
    </location>
    <ligand>
        <name>S-adenosyl-L-methionine</name>
        <dbReference type="ChEBI" id="CHEBI:59789"/>
    </ligand>
</feature>
<dbReference type="InterPro" id="IPR023267">
    <property type="entry name" value="RCMT"/>
</dbReference>
<dbReference type="HOGENOM" id="CLU_005316_7_4_1"/>
<feature type="binding site" evidence="5">
    <location>
        <position position="321"/>
    </location>
    <ligand>
        <name>S-adenosyl-L-methionine</name>
        <dbReference type="ChEBI" id="CHEBI:59789"/>
    </ligand>
</feature>
<dbReference type="GO" id="GO:0005730">
    <property type="term" value="C:nucleolus"/>
    <property type="evidence" value="ECO:0007669"/>
    <property type="project" value="TreeGrafter"/>
</dbReference>
<feature type="binding site" evidence="5">
    <location>
        <position position="274"/>
    </location>
    <ligand>
        <name>S-adenosyl-L-methionine</name>
        <dbReference type="ChEBI" id="CHEBI:59789"/>
    </ligand>
</feature>
<dbReference type="OMA" id="SFKSRIY"/>
<keyword evidence="4 5" id="KW-0694">RNA-binding</keyword>
<dbReference type="Pfam" id="PF21148">
    <property type="entry name" value="NSUN5_fdxn-like"/>
    <property type="match status" value="1"/>
</dbReference>
<keyword evidence="1 5" id="KW-0489">Methyltransferase</keyword>
<dbReference type="EnsemblMetazoa" id="SMAR000996-RA">
    <property type="protein sequence ID" value="SMAR000996-PA"/>
    <property type="gene ID" value="SMAR000996"/>
</dbReference>
<dbReference type="PROSITE" id="PS51686">
    <property type="entry name" value="SAM_MT_RSMB_NOP"/>
    <property type="match status" value="1"/>
</dbReference>
<dbReference type="PhylomeDB" id="T1IJD3"/>
<dbReference type="Pfam" id="PF01189">
    <property type="entry name" value="Methyltr_RsmB-F"/>
    <property type="match status" value="1"/>
</dbReference>
<feature type="active site" description="Nucleophile" evidence="5">
    <location>
        <position position="376"/>
    </location>
</feature>
<dbReference type="PRINTS" id="PR02008">
    <property type="entry name" value="RCMTFAMILY"/>
</dbReference>
<dbReference type="GO" id="GO:0003723">
    <property type="term" value="F:RNA binding"/>
    <property type="evidence" value="ECO:0007669"/>
    <property type="project" value="UniProtKB-UniRule"/>
</dbReference>
<dbReference type="Gene3D" id="3.40.50.150">
    <property type="entry name" value="Vaccinia Virus protein VP39"/>
    <property type="match status" value="1"/>
</dbReference>
<keyword evidence="2 5" id="KW-0808">Transferase</keyword>
<dbReference type="AlphaFoldDB" id="T1IJD3"/>
<sequence>MADCVKVSGTNKNADSKFIHSIKPPQTYKDASKILKQMSEKKGTFKTCLYNARNNNRHKTVYSLVTGTMKYNSILDELIESTCLSKENRLDKELAKVLIYELFYGKKTLLGNSKPVLKILENKKELEKGLKRVLKNKCVEDLSTTVYIRINTLKTSMDDFVYYLEQQEYSEIYYGPETTYEEYIKLVKSLEIGSFLRDFHMDHLLVFPPRTSFYDDTFFQQRKIIIQDKASCFPAALLNPTPGSTVIDACAAPGMKTTHLAALMENNGQVLAVDKDEKRIKLLENNLQLSNVTCATCFCRDFTSIDPKEEPYCNAEYVLVDPSCSGSGMVNRLREGSVRSTNNSADRLRKLEWFQIKCLNHAMEFANVKRIVYSTCSFSPEENEAVVTRALAEHKGEFRLVRALPEWQRRGITEGFKKMSRAIRTDPEADMTGGFFVAVIERKNTVNKISLENVFDFTKKEITEKFDERKGLQVILAPKIGKNEK</sequence>
<dbReference type="InterPro" id="IPR048889">
    <property type="entry name" value="NSUN5_RCM1_N"/>
</dbReference>
<comment type="caution">
    <text evidence="5">Lacks conserved residue(s) required for the propagation of feature annotation.</text>
</comment>
<dbReference type="InterPro" id="IPR001678">
    <property type="entry name" value="MeTrfase_RsmB-F_NOP2_dom"/>
</dbReference>
<accession>T1IJD3</accession>
<evidence type="ECO:0000313" key="8">
    <source>
        <dbReference type="Proteomes" id="UP000014500"/>
    </source>
</evidence>
<dbReference type="CDD" id="cd02440">
    <property type="entry name" value="AdoMet_MTases"/>
    <property type="match status" value="1"/>
</dbReference>
<comment type="similarity">
    <text evidence="5">Belongs to the class I-like SAM-binding methyltransferase superfamily. RsmB/NOP family.</text>
</comment>
<evidence type="ECO:0000259" key="6">
    <source>
        <dbReference type="PROSITE" id="PS51686"/>
    </source>
</evidence>
<evidence type="ECO:0000256" key="5">
    <source>
        <dbReference type="PROSITE-ProRule" id="PRU01023"/>
    </source>
</evidence>
<dbReference type="SUPFAM" id="SSF53335">
    <property type="entry name" value="S-adenosyl-L-methionine-dependent methyltransferases"/>
    <property type="match status" value="1"/>
</dbReference>
<evidence type="ECO:0000256" key="4">
    <source>
        <dbReference type="ARBA" id="ARBA00022884"/>
    </source>
</evidence>
<dbReference type="InterPro" id="IPR049560">
    <property type="entry name" value="MeTrfase_RsmB-F_NOP2_cat"/>
</dbReference>